<dbReference type="InterPro" id="IPR036975">
    <property type="entry name" value="Importin-a_IBB_sf"/>
</dbReference>
<evidence type="ECO:0000256" key="1">
    <source>
        <dbReference type="ARBA" id="ARBA00004123"/>
    </source>
</evidence>
<evidence type="ECO:0000256" key="16">
    <source>
        <dbReference type="SAM" id="Coils"/>
    </source>
</evidence>
<dbReference type="SMART" id="SM00185">
    <property type="entry name" value="ARM"/>
    <property type="match status" value="8"/>
</dbReference>
<keyword evidence="8" id="KW-0677">Repeat</keyword>
<comment type="subcellular location">
    <subcellularLocation>
        <location evidence="2">Chromosome</location>
        <location evidence="2">Telomere</location>
    </subcellularLocation>
    <subcellularLocation>
        <location evidence="1">Nucleus</location>
    </subcellularLocation>
</comment>
<feature type="repeat" description="ARM" evidence="14">
    <location>
        <begin position="977"/>
        <end position="1008"/>
    </location>
</feature>
<feature type="region of interest" description="Disordered" evidence="17">
    <location>
        <begin position="339"/>
        <end position="367"/>
    </location>
</feature>
<dbReference type="AlphaFoldDB" id="A0A0E9N833"/>
<gene>
    <name evidence="19" type="ORF">G7K_0109-t1</name>
</gene>
<reference evidence="19 20" key="1">
    <citation type="journal article" date="2011" name="J. Gen. Appl. Microbiol.">
        <title>Draft genome sequencing of the enigmatic yeast Saitoella complicata.</title>
        <authorList>
            <person name="Nishida H."/>
            <person name="Hamamoto M."/>
            <person name="Sugiyama J."/>
        </authorList>
    </citation>
    <scope>NUCLEOTIDE SEQUENCE [LARGE SCALE GENOMIC DNA]</scope>
    <source>
        <strain evidence="19 20">NRRL Y-17804</strain>
    </source>
</reference>
<dbReference type="GO" id="GO:0000781">
    <property type="term" value="C:chromosome, telomeric region"/>
    <property type="evidence" value="ECO:0007669"/>
    <property type="project" value="UniProtKB-SubCell"/>
</dbReference>
<evidence type="ECO:0000256" key="9">
    <source>
        <dbReference type="ARBA" id="ARBA00022895"/>
    </source>
</evidence>
<feature type="repeat" description="ARM" evidence="14">
    <location>
        <begin position="808"/>
        <end position="850"/>
    </location>
</feature>
<dbReference type="PROSITE" id="PS51214">
    <property type="entry name" value="IBB"/>
    <property type="match status" value="1"/>
</dbReference>
<evidence type="ECO:0000256" key="14">
    <source>
        <dbReference type="PROSITE-ProRule" id="PRU00259"/>
    </source>
</evidence>
<evidence type="ECO:0000256" key="7">
    <source>
        <dbReference type="ARBA" id="ARBA00022454"/>
    </source>
</evidence>
<dbReference type="GO" id="GO:0061608">
    <property type="term" value="F:nuclear import signal receptor activity"/>
    <property type="evidence" value="ECO:0007669"/>
    <property type="project" value="InterPro"/>
</dbReference>
<name>A0A0E9N833_SAICN</name>
<evidence type="ECO:0000256" key="4">
    <source>
        <dbReference type="ARBA" id="ARBA00010394"/>
    </source>
</evidence>
<evidence type="ECO:0000313" key="19">
    <source>
        <dbReference type="EMBL" id="GAO45861.1"/>
    </source>
</evidence>
<dbReference type="SUPFAM" id="SSF50249">
    <property type="entry name" value="Nucleic acid-binding proteins"/>
    <property type="match status" value="2"/>
</dbReference>
<dbReference type="Pfam" id="PF00514">
    <property type="entry name" value="Arm"/>
    <property type="match status" value="8"/>
</dbReference>
<dbReference type="STRING" id="698492.A0A0E9N833"/>
<comment type="similarity">
    <text evidence="4">Belongs to the importin alpha family.</text>
</comment>
<keyword evidence="20" id="KW-1185">Reference proteome</keyword>
<dbReference type="InterPro" id="IPR000225">
    <property type="entry name" value="Armadillo"/>
</dbReference>
<evidence type="ECO:0000256" key="15">
    <source>
        <dbReference type="PROSITE-ProRule" id="PRU00561"/>
    </source>
</evidence>
<evidence type="ECO:0000256" key="11">
    <source>
        <dbReference type="ARBA" id="ARBA00023125"/>
    </source>
</evidence>
<dbReference type="Proteomes" id="UP000033140">
    <property type="component" value="Unassembled WGS sequence"/>
</dbReference>
<proteinExistence type="inferred from homology"/>
<dbReference type="SMART" id="SM00976">
    <property type="entry name" value="Telo_bind"/>
    <property type="match status" value="1"/>
</dbReference>
<evidence type="ECO:0000256" key="6">
    <source>
        <dbReference type="ARBA" id="ARBA00022448"/>
    </source>
</evidence>
<evidence type="ECO:0000313" key="20">
    <source>
        <dbReference type="Proteomes" id="UP000033140"/>
    </source>
</evidence>
<feature type="domain" description="IBB" evidence="18">
    <location>
        <begin position="641"/>
        <end position="705"/>
    </location>
</feature>
<dbReference type="InterPro" id="IPR002652">
    <property type="entry name" value="Importin-a_IBB"/>
</dbReference>
<organism evidence="19 20">
    <name type="scientific">Saitoella complicata (strain BCRC 22490 / CBS 7301 / JCM 7358 / NBRC 10748 / NRRL Y-17804)</name>
    <dbReference type="NCBI Taxonomy" id="698492"/>
    <lineage>
        <taxon>Eukaryota</taxon>
        <taxon>Fungi</taxon>
        <taxon>Dikarya</taxon>
        <taxon>Ascomycota</taxon>
        <taxon>Taphrinomycotina</taxon>
        <taxon>Taphrinomycotina incertae sedis</taxon>
        <taxon>Saitoella</taxon>
    </lineage>
</organism>
<dbReference type="EMBL" id="BACD03000001">
    <property type="protein sequence ID" value="GAO45861.1"/>
    <property type="molecule type" value="Genomic_DNA"/>
</dbReference>
<reference evidence="19 20" key="3">
    <citation type="journal article" date="2015" name="Genome Announc.">
        <title>Draft Genome Sequence of the Archiascomycetous Yeast Saitoella complicata.</title>
        <authorList>
            <person name="Yamauchi K."/>
            <person name="Kondo S."/>
            <person name="Hamamoto M."/>
            <person name="Takahashi Y."/>
            <person name="Ogura Y."/>
            <person name="Hayashi T."/>
            <person name="Nishida H."/>
        </authorList>
    </citation>
    <scope>NUCLEOTIDE SEQUENCE [LARGE SCALE GENOMIC DNA]</scope>
    <source>
        <strain evidence="19 20">NRRL Y-17804</strain>
    </source>
</reference>
<evidence type="ECO:0000256" key="10">
    <source>
        <dbReference type="ARBA" id="ARBA00022927"/>
    </source>
</evidence>
<dbReference type="FunFam" id="1.20.5.690:FF:000003">
    <property type="entry name" value="Importin subunit alpha"/>
    <property type="match status" value="1"/>
</dbReference>
<dbReference type="GO" id="GO:0000723">
    <property type="term" value="P:telomere maintenance"/>
    <property type="evidence" value="ECO:0007669"/>
    <property type="project" value="InterPro"/>
</dbReference>
<dbReference type="GO" id="GO:0043047">
    <property type="term" value="F:single-stranded telomeric DNA binding"/>
    <property type="evidence" value="ECO:0007669"/>
    <property type="project" value="InterPro"/>
</dbReference>
<reference evidence="19 20" key="2">
    <citation type="journal article" date="2014" name="J. Gen. Appl. Microbiol.">
        <title>The early diverging ascomycetous budding yeast Saitoella complicata has three histone deacetylases belonging to the Clr6, Hos2, and Rpd3 lineages.</title>
        <authorList>
            <person name="Nishida H."/>
            <person name="Matsumoto T."/>
            <person name="Kondo S."/>
            <person name="Hamamoto M."/>
            <person name="Yoshikawa H."/>
        </authorList>
    </citation>
    <scope>NUCLEOTIDE SEQUENCE [LARGE SCALE GENOMIC DNA]</scope>
    <source>
        <strain evidence="19 20">NRRL Y-17804</strain>
    </source>
</reference>
<keyword evidence="10" id="KW-0653">Protein transport</keyword>
<evidence type="ECO:0000259" key="18">
    <source>
        <dbReference type="PROSITE" id="PS51214"/>
    </source>
</evidence>
<dbReference type="Gene3D" id="1.20.5.690">
    <property type="entry name" value="Importin-alpha, importin-beta-binding domain"/>
    <property type="match status" value="1"/>
</dbReference>
<evidence type="ECO:0000256" key="3">
    <source>
        <dbReference type="ARBA" id="ARBA00008442"/>
    </source>
</evidence>
<dbReference type="Pfam" id="PF16686">
    <property type="entry name" value="POT1PC"/>
    <property type="match status" value="1"/>
</dbReference>
<feature type="region of interest" description="Disordered" evidence="17">
    <location>
        <begin position="440"/>
        <end position="470"/>
    </location>
</feature>
<keyword evidence="11" id="KW-0238">DNA-binding</keyword>
<keyword evidence="6 15" id="KW-0813">Transport</keyword>
<dbReference type="SUPFAM" id="SSF48371">
    <property type="entry name" value="ARM repeat"/>
    <property type="match status" value="1"/>
</dbReference>
<dbReference type="GO" id="GO:0005635">
    <property type="term" value="C:nuclear envelope"/>
    <property type="evidence" value="ECO:0007669"/>
    <property type="project" value="UniProtKB-ARBA"/>
</dbReference>
<dbReference type="InterPro" id="IPR032413">
    <property type="entry name" value="Arm_3"/>
</dbReference>
<comment type="subunit">
    <text evidence="13">Interacts with pap1.</text>
</comment>
<dbReference type="GO" id="GO:0005654">
    <property type="term" value="C:nucleoplasm"/>
    <property type="evidence" value="ECO:0007669"/>
    <property type="project" value="UniProtKB-ARBA"/>
</dbReference>
<dbReference type="InterPro" id="IPR032042">
    <property type="entry name" value="POT1PC"/>
</dbReference>
<dbReference type="Gene3D" id="1.25.10.10">
    <property type="entry name" value="Leucine-rich Repeat Variant"/>
    <property type="match status" value="1"/>
</dbReference>
<dbReference type="InterPro" id="IPR012340">
    <property type="entry name" value="NA-bd_OB-fold"/>
</dbReference>
<comment type="caution">
    <text evidence="19">The sequence shown here is derived from an EMBL/GenBank/DDBJ whole genome shotgun (WGS) entry which is preliminary data.</text>
</comment>
<comment type="similarity">
    <text evidence="3">Belongs to the telombin family.</text>
</comment>
<dbReference type="Gene3D" id="2.40.50.140">
    <property type="entry name" value="Nucleic acid-binding proteins"/>
    <property type="match status" value="2"/>
</dbReference>
<feature type="region of interest" description="Disordered" evidence="17">
    <location>
        <begin position="611"/>
        <end position="634"/>
    </location>
</feature>
<keyword evidence="7" id="KW-0158">Chromosome</keyword>
<feature type="compositionally biased region" description="Low complexity" evidence="17">
    <location>
        <begin position="453"/>
        <end position="462"/>
    </location>
</feature>
<dbReference type="FunFam" id="1.25.10.10:FF:000021">
    <property type="entry name" value="Importin subunit alpha"/>
    <property type="match status" value="1"/>
</dbReference>
<evidence type="ECO:0000256" key="13">
    <source>
        <dbReference type="ARBA" id="ARBA00064973"/>
    </source>
</evidence>
<dbReference type="InterPro" id="IPR011564">
    <property type="entry name" value="Telomer_end-bd_POT1/Cdc13"/>
</dbReference>
<evidence type="ECO:0000256" key="2">
    <source>
        <dbReference type="ARBA" id="ARBA00004574"/>
    </source>
</evidence>
<evidence type="ECO:0000256" key="12">
    <source>
        <dbReference type="ARBA" id="ARBA00023242"/>
    </source>
</evidence>
<dbReference type="Pfam" id="PF01749">
    <property type="entry name" value="IBB"/>
    <property type="match status" value="1"/>
</dbReference>
<evidence type="ECO:0000256" key="17">
    <source>
        <dbReference type="SAM" id="MobiDB-lite"/>
    </source>
</evidence>
<evidence type="ECO:0000256" key="5">
    <source>
        <dbReference type="ARBA" id="ARBA00015253"/>
    </source>
</evidence>
<protein>
    <recommendedName>
        <fullName evidence="5">Protection of telomeres protein 1</fullName>
    </recommendedName>
</protein>
<dbReference type="Pfam" id="PF16186">
    <property type="entry name" value="Arm_3"/>
    <property type="match status" value="1"/>
</dbReference>
<dbReference type="PROSITE" id="PS50176">
    <property type="entry name" value="ARM_REPEAT"/>
    <property type="match status" value="3"/>
</dbReference>
<sequence length="1189" mass="132409">MNPSKPVLPGDTSFEYTTIAGLDDTSPGEIVSVIGVVASYKPARKTRGKDFVTSITLCDSTRSLVSSGLMINIFRENIADMPTFTRPDYDPGDDKNPIVMVCRNMKLQRYGNNIQGLSRWDTSLCETQGNRLQHIGKPSTLTADERRYATELSKYWTTRGGTAGAMGVSAQQIGRKHVTQVDAAPAMQPGTRPTAKISELQFDRFYDVYAQVLKAYPVVGPRGECEIYVSDFTENALVKHWRQGENTRHTFPEGRFVLQVTLYPPHSQWARQNVLMEGEFVLLRNLRAKRNRDGLLEANLHGDRENEEKVNIEKVHKTDAVLVNIHRRQRALEAALKRQAEGEARELKRKQREEEEAERERKKPAPNVVTVHPHIAFTLPGDVPDPNPERPRKYRMHVRVIGFQPRDLAHFRVQWCDRCQSTLSRVYEACPRCLFSSAPALPDSDASDDEETTQVPTPTPSQSRDRDGIVTDSNGKKWVWHFGLLVEGTDGIARPVSVSGADAIELLGGLKPSCLSTPNGIDRLREILFMMWGNLQEMNTAAGMLEANLRAGKGKGKKKKAIAEQKPKEVMRPWFECCTQEMYMDGRRHRLLQMFGTRIVAFSVRANQNRKKRLRTSTSVLSERAKHGPPTATQLSLSQHRYLPTPTMSDRFTAEHRRSNFKSKGLFKQDELRRRREEAQVEIRKAKREESLAKRRNMAVASAVGDLDSDDEELGVGESQLNDELPQMMAGVFSEDIEQQIAATTKFRKLLSKERNPPIEKVIECGVVQRFVEFLRSPHTLVQFEAAWALTNIASGSSSQTQVVMEAGAVPIFVELLSSPEADVREQAVWALGNIAGDSPQCRDFVLRAGALRPLLALLSDSRKLSMLRNATWTLSNFCRGKTPQPDWGMIAPALPVLAKLIFSLDDEVLIDACWAISYLSDGSNDKIQAVIEAGIPRRLVELLMHQSTSVQTPALRSVGNIVTGDDVQTQVIINCGVLPALLSLLSSSKDGIRKEACWTISNITAGNCAQIQAVVDANIIPPLIHLLQNADFKTKKEACWAISNATSGGLAKPDQIRYLVQQGCIKPLCDLLTCMDNKIIQVALDGLENILKVGEMDKEQYGGTNQYALFIEEAGGMEKIHNAQSSSNEEIYLKAYNVIERYFGEEDVDDTGLAPQTGEGGQFTFGGLEENVPSGGFQFAGGNDSMMQ</sequence>
<keyword evidence="9" id="KW-0779">Telomere</keyword>
<dbReference type="PANTHER" id="PTHR23316">
    <property type="entry name" value="IMPORTIN ALPHA"/>
    <property type="match status" value="1"/>
</dbReference>
<feature type="repeat" description="ARM" evidence="14">
    <location>
        <begin position="766"/>
        <end position="808"/>
    </location>
</feature>
<dbReference type="InterPro" id="IPR016024">
    <property type="entry name" value="ARM-type_fold"/>
</dbReference>
<keyword evidence="12" id="KW-0539">Nucleus</keyword>
<dbReference type="InterPro" id="IPR011989">
    <property type="entry name" value="ARM-like"/>
</dbReference>
<feature type="coiled-coil region" evidence="16">
    <location>
        <begin position="669"/>
        <end position="696"/>
    </location>
</feature>
<evidence type="ECO:0000256" key="8">
    <source>
        <dbReference type="ARBA" id="ARBA00022737"/>
    </source>
</evidence>
<accession>A0A0E9N833</accession>
<dbReference type="GO" id="GO:0006606">
    <property type="term" value="P:protein import into nucleus"/>
    <property type="evidence" value="ECO:0007669"/>
    <property type="project" value="InterPro"/>
</dbReference>
<dbReference type="Pfam" id="PF02765">
    <property type="entry name" value="POT1"/>
    <property type="match status" value="1"/>
</dbReference>
<keyword evidence="16" id="KW-0175">Coiled coil</keyword>